<dbReference type="Gene3D" id="2.60.40.10">
    <property type="entry name" value="Immunoglobulins"/>
    <property type="match status" value="1"/>
</dbReference>
<evidence type="ECO:0000313" key="3">
    <source>
        <dbReference type="Ensembl" id="ENSMALP00000008166.1"/>
    </source>
</evidence>
<accession>A0A3Q3QAM6</accession>
<dbReference type="InterPro" id="IPR036179">
    <property type="entry name" value="Ig-like_dom_sf"/>
</dbReference>
<dbReference type="PROSITE" id="PS51257">
    <property type="entry name" value="PROKAR_LIPOPROTEIN"/>
    <property type="match status" value="1"/>
</dbReference>
<dbReference type="PROSITE" id="PS50835">
    <property type="entry name" value="IG_LIKE"/>
    <property type="match status" value="1"/>
</dbReference>
<reference evidence="3" key="1">
    <citation type="submission" date="2025-08" db="UniProtKB">
        <authorList>
            <consortium name="Ensembl"/>
        </authorList>
    </citation>
    <scope>IDENTIFICATION</scope>
</reference>
<evidence type="ECO:0000259" key="2">
    <source>
        <dbReference type="PROSITE" id="PS50835"/>
    </source>
</evidence>
<keyword evidence="4" id="KW-1185">Reference proteome</keyword>
<evidence type="ECO:0000256" key="1">
    <source>
        <dbReference type="SAM" id="SignalP"/>
    </source>
</evidence>
<dbReference type="InterPro" id="IPR003599">
    <property type="entry name" value="Ig_sub"/>
</dbReference>
<dbReference type="InterPro" id="IPR013783">
    <property type="entry name" value="Ig-like_fold"/>
</dbReference>
<dbReference type="SUPFAM" id="SSF48726">
    <property type="entry name" value="Immunoglobulin"/>
    <property type="match status" value="1"/>
</dbReference>
<dbReference type="Proteomes" id="UP000261600">
    <property type="component" value="Unplaced"/>
</dbReference>
<sequence>MTRPLLTCLLFTFSPGVAGCHLCSASPVLHSAQVVQAGQNVSLTCNLTSSMEVTWYLLRSDKLLPLLTVSSGKIGGDEVMFHTADSRFKSSGALERGPVSLEILGVEEQDAGLYFCIWRCPGYSCVNRGIYLMMNGKRVFIYLSVLACYREMSPYGRMDSCTMALTSHTSSLWHLYCSAILMSGVEYTPLPLVSLLFREAAATSRNWGSSLEHAPRVRIMPREPSMLYPW</sequence>
<keyword evidence="1" id="KW-0732">Signal</keyword>
<dbReference type="InterPro" id="IPR007110">
    <property type="entry name" value="Ig-like_dom"/>
</dbReference>
<dbReference type="AlphaFoldDB" id="A0A3Q3QAM6"/>
<organism evidence="3 4">
    <name type="scientific">Monopterus albus</name>
    <name type="common">Swamp eel</name>
    <dbReference type="NCBI Taxonomy" id="43700"/>
    <lineage>
        <taxon>Eukaryota</taxon>
        <taxon>Metazoa</taxon>
        <taxon>Chordata</taxon>
        <taxon>Craniata</taxon>
        <taxon>Vertebrata</taxon>
        <taxon>Euteleostomi</taxon>
        <taxon>Actinopterygii</taxon>
        <taxon>Neopterygii</taxon>
        <taxon>Teleostei</taxon>
        <taxon>Neoteleostei</taxon>
        <taxon>Acanthomorphata</taxon>
        <taxon>Anabantaria</taxon>
        <taxon>Synbranchiformes</taxon>
        <taxon>Synbranchidae</taxon>
        <taxon>Monopterus</taxon>
    </lineage>
</organism>
<reference evidence="3" key="2">
    <citation type="submission" date="2025-09" db="UniProtKB">
        <authorList>
            <consortium name="Ensembl"/>
        </authorList>
    </citation>
    <scope>IDENTIFICATION</scope>
</reference>
<feature type="domain" description="Ig-like" evidence="2">
    <location>
        <begin position="27"/>
        <end position="116"/>
    </location>
</feature>
<dbReference type="InterPro" id="IPR013106">
    <property type="entry name" value="Ig_V-set"/>
</dbReference>
<dbReference type="SMART" id="SM00409">
    <property type="entry name" value="IG"/>
    <property type="match status" value="1"/>
</dbReference>
<dbReference type="Ensembl" id="ENSMALT00000008340.1">
    <property type="protein sequence ID" value="ENSMALP00000008166.1"/>
    <property type="gene ID" value="ENSMALG00000005810.1"/>
</dbReference>
<protein>
    <recommendedName>
        <fullName evidence="2">Ig-like domain-containing protein</fullName>
    </recommendedName>
</protein>
<name>A0A3Q3QAM6_MONAL</name>
<feature type="chain" id="PRO_5018701259" description="Ig-like domain-containing protein" evidence="1">
    <location>
        <begin position="20"/>
        <end position="230"/>
    </location>
</feature>
<feature type="signal peptide" evidence="1">
    <location>
        <begin position="1"/>
        <end position="19"/>
    </location>
</feature>
<proteinExistence type="predicted"/>
<dbReference type="CDD" id="cd00099">
    <property type="entry name" value="IgV"/>
    <property type="match status" value="1"/>
</dbReference>
<evidence type="ECO:0000313" key="4">
    <source>
        <dbReference type="Proteomes" id="UP000261600"/>
    </source>
</evidence>
<dbReference type="Pfam" id="PF07686">
    <property type="entry name" value="V-set"/>
    <property type="match status" value="1"/>
</dbReference>